<protein>
    <recommendedName>
        <fullName evidence="3">KIF-binding protein</fullName>
    </recommendedName>
</protein>
<keyword evidence="5" id="KW-0206">Cytoskeleton</keyword>
<gene>
    <name evidence="6" type="ORF">FGO68_gene10000</name>
</gene>
<dbReference type="AlphaFoldDB" id="A0A8J8T559"/>
<dbReference type="Gene3D" id="1.25.40.10">
    <property type="entry name" value="Tetratricopeptide repeat domain"/>
    <property type="match status" value="1"/>
</dbReference>
<comment type="similarity">
    <text evidence="2">Belongs to the KIF-binding protein family.</text>
</comment>
<dbReference type="InterPro" id="IPR022083">
    <property type="entry name" value="KBP"/>
</dbReference>
<keyword evidence="4" id="KW-0963">Cytoplasm</keyword>
<dbReference type="InterPro" id="IPR011990">
    <property type="entry name" value="TPR-like_helical_dom_sf"/>
</dbReference>
<dbReference type="OrthoDB" id="409897at2759"/>
<dbReference type="Pfam" id="PF12309">
    <property type="entry name" value="KBP_C"/>
    <property type="match status" value="1"/>
</dbReference>
<proteinExistence type="inferred from homology"/>
<evidence type="ECO:0000256" key="4">
    <source>
        <dbReference type="ARBA" id="ARBA00022490"/>
    </source>
</evidence>
<evidence type="ECO:0000256" key="1">
    <source>
        <dbReference type="ARBA" id="ARBA00004245"/>
    </source>
</evidence>
<reference evidence="6" key="1">
    <citation type="submission" date="2019-06" db="EMBL/GenBank/DDBJ databases">
        <authorList>
            <person name="Zheng W."/>
        </authorList>
    </citation>
    <scope>NUCLEOTIDE SEQUENCE</scope>
    <source>
        <strain evidence="6">QDHG01</strain>
    </source>
</reference>
<dbReference type="GO" id="GO:0005856">
    <property type="term" value="C:cytoskeleton"/>
    <property type="evidence" value="ECO:0007669"/>
    <property type="project" value="UniProtKB-SubCell"/>
</dbReference>
<evidence type="ECO:0000313" key="7">
    <source>
        <dbReference type="Proteomes" id="UP000785679"/>
    </source>
</evidence>
<comment type="caution">
    <text evidence="6">The sequence shown here is derived from an EMBL/GenBank/DDBJ whole genome shotgun (WGS) entry which is preliminary data.</text>
</comment>
<organism evidence="6 7">
    <name type="scientific">Halteria grandinella</name>
    <dbReference type="NCBI Taxonomy" id="5974"/>
    <lineage>
        <taxon>Eukaryota</taxon>
        <taxon>Sar</taxon>
        <taxon>Alveolata</taxon>
        <taxon>Ciliophora</taxon>
        <taxon>Intramacronucleata</taxon>
        <taxon>Spirotrichea</taxon>
        <taxon>Stichotrichia</taxon>
        <taxon>Sporadotrichida</taxon>
        <taxon>Halteriidae</taxon>
        <taxon>Halteria</taxon>
    </lineage>
</organism>
<dbReference type="SUPFAM" id="SSF48452">
    <property type="entry name" value="TPR-like"/>
    <property type="match status" value="1"/>
</dbReference>
<dbReference type="EMBL" id="RRYP01004690">
    <property type="protein sequence ID" value="TNV82669.1"/>
    <property type="molecule type" value="Genomic_DNA"/>
</dbReference>
<dbReference type="Proteomes" id="UP000785679">
    <property type="component" value="Unassembled WGS sequence"/>
</dbReference>
<evidence type="ECO:0000256" key="5">
    <source>
        <dbReference type="ARBA" id="ARBA00023212"/>
    </source>
</evidence>
<evidence type="ECO:0000256" key="3">
    <source>
        <dbReference type="ARBA" id="ARBA00016840"/>
    </source>
</evidence>
<name>A0A8J8T559_HALGN</name>
<dbReference type="PANTHER" id="PTHR46321">
    <property type="entry name" value="KIF1-BINDING PROTEIN"/>
    <property type="match status" value="1"/>
</dbReference>
<comment type="subcellular location">
    <subcellularLocation>
        <location evidence="1">Cytoplasm</location>
        <location evidence="1">Cytoskeleton</location>
    </subcellularLocation>
</comment>
<evidence type="ECO:0000313" key="6">
    <source>
        <dbReference type="EMBL" id="TNV82669.1"/>
    </source>
</evidence>
<sequence length="611" mass="70746">MLTNTEKVDEPKIEEVPYKSSSKSADVVKFLTEEFQGGVEQAKALSEKMIDDESKPFEYKYQARKILQALNAKLKEFQSVDEHKQSPLLTLTNSLLSFKLGVNFFDCEEFHDAEKNLQHSLDLFEQLPHSLRDKHLNTLQDIYNHIGITHCNRGNHEKGMPYLQKASELYERLRGEERYQSEDALQSQDNAQWREMEEASTQRVSEGKTPLIIVGGFDKGRLEKNQTMTLFYLAQVHTKLGNNELAVQNCADTMQRQLSTGDYQLKDWSINCVNIAEYFIKNGHLAQAEYCLLSALAILPSEATLKKKLRATLQMQLARYYLERLTVGAAFFKEGRSMDKEKISKQFVEFTPLKGKVKEFTAIVESIKDFKSIEDAKTLFRLANTQFKRALEYFKLDGRVTEHVQMQQDVSKLYKQLSMLESEKERFIAMQERRVAILEPLLGELNPKAYEVMTIEMAVELADVYSAMFDVIYEDHQAKGTKPKQAEADVMNKHGENSIKQGKYAREIILKKEEKYDYAQAILNLTLSIARIYSKLYSRDERVMLGHLEQSFREYEWLEKFMKDFMVERKMTSLADLPQGMAEPFRMMKEMVELLPVKIGKLNAKLTLQGK</sequence>
<accession>A0A8J8T559</accession>
<dbReference type="PANTHER" id="PTHR46321:SF1">
    <property type="entry name" value="KIF-BINDING PROTEIN"/>
    <property type="match status" value="1"/>
</dbReference>
<evidence type="ECO:0000256" key="2">
    <source>
        <dbReference type="ARBA" id="ARBA00010305"/>
    </source>
</evidence>
<keyword evidence="7" id="KW-1185">Reference proteome</keyword>